<dbReference type="HOGENOM" id="CLU_007380_1_0_1"/>
<dbReference type="InterPro" id="IPR031335">
    <property type="entry name" value="Glyco_hydro_63_C"/>
</dbReference>
<evidence type="ECO:0000256" key="13">
    <source>
        <dbReference type="RuleBase" id="RU369107"/>
    </source>
</evidence>
<comment type="similarity">
    <text evidence="2 12">Belongs to the glycosyl hydrolase 63 family.</text>
</comment>
<dbReference type="InterPro" id="IPR004888">
    <property type="entry name" value="Glycoside_hydrolase_63"/>
</dbReference>
<dbReference type="Proteomes" id="UP000005222">
    <property type="component" value="Chromosome K"/>
</dbReference>
<reference evidence="19" key="2">
    <citation type="journal article" date="2012" name="G3 (Bethesda)">
        <title>Pichia sorbitophila, an interspecies yeast hybrid reveals early steps of genome resolution following polyploidization.</title>
        <authorList>
            <person name="Leh Louis V."/>
            <person name="Despons L."/>
            <person name="Friedrich A."/>
            <person name="Martin T."/>
            <person name="Durrens P."/>
            <person name="Casaregola S."/>
            <person name="Neuveglise C."/>
            <person name="Fairhead C."/>
            <person name="Marck C."/>
            <person name="Cruz J.A."/>
            <person name="Straub M.L."/>
            <person name="Kugler V."/>
            <person name="Sacerdot C."/>
            <person name="Uzunov Z."/>
            <person name="Thierry A."/>
            <person name="Weiss S."/>
            <person name="Bleykasten C."/>
            <person name="De Montigny J."/>
            <person name="Jacques N."/>
            <person name="Jung P."/>
            <person name="Lemaire M."/>
            <person name="Mallet S."/>
            <person name="Morel G."/>
            <person name="Richard G.F."/>
            <person name="Sarkar A."/>
            <person name="Savel G."/>
            <person name="Schacherer J."/>
            <person name="Seret M.L."/>
            <person name="Talla E."/>
            <person name="Samson G."/>
            <person name="Jubin C."/>
            <person name="Poulain J."/>
            <person name="Vacherie B."/>
            <person name="Barbe V."/>
            <person name="Pelletier E."/>
            <person name="Sherman D.J."/>
            <person name="Westhof E."/>
            <person name="Weissenbach J."/>
            <person name="Baret P.V."/>
            <person name="Wincker P."/>
            <person name="Gaillardin C."/>
            <person name="Dujon B."/>
            <person name="Souciet J.L."/>
        </authorList>
    </citation>
    <scope>NUCLEOTIDE SEQUENCE [LARGE SCALE GENOMIC DNA]</scope>
    <source>
        <strain evidence="19">ATCC MYA-4447 / BCRC 22081 / CBS 7064 / NBRC 10061 / NRRL Y-12695</strain>
    </source>
</reference>
<dbReference type="InterPro" id="IPR038518">
    <property type="entry name" value="Glyco_hydro_63N_sf"/>
</dbReference>
<comment type="subcellular location">
    <subcellularLocation>
        <location evidence="1 12">Endoplasmic reticulum membrane</location>
        <topology evidence="1 12">Single-pass type II membrane protein</topology>
    </subcellularLocation>
</comment>
<evidence type="ECO:0000313" key="19">
    <source>
        <dbReference type="Proteomes" id="UP000005222"/>
    </source>
</evidence>
<keyword evidence="5 12" id="KW-0256">Endoplasmic reticulum</keyword>
<dbReference type="OrthoDB" id="410058at2759"/>
<dbReference type="Gene3D" id="2.70.98.110">
    <property type="entry name" value="Glycosyl hydrolase family 63, N-terminal domain"/>
    <property type="match status" value="1"/>
</dbReference>
<evidence type="ECO:0000256" key="14">
    <source>
        <dbReference type="SAM" id="SignalP"/>
    </source>
</evidence>
<evidence type="ECO:0000256" key="10">
    <source>
        <dbReference type="ARBA" id="ARBA00023295"/>
    </source>
</evidence>
<gene>
    <name evidence="17" type="primary">Piso0_003797</name>
    <name evidence="17" type="ORF">GNLVRS01_PISO0K02782g</name>
    <name evidence="18" type="ORF">GNLVRS01_PISO0L02783g</name>
</gene>
<comment type="pathway">
    <text evidence="13">Glycan metabolism; N-glycan degradation.</text>
</comment>
<evidence type="ECO:0000256" key="8">
    <source>
        <dbReference type="ARBA" id="ARBA00023136"/>
    </source>
</evidence>
<dbReference type="GO" id="GO:0004573">
    <property type="term" value="F:Glc3Man9GlcNAc2 oligosaccharide glucosidase activity"/>
    <property type="evidence" value="ECO:0007669"/>
    <property type="project" value="UniProtKB-UniRule"/>
</dbReference>
<evidence type="ECO:0000256" key="2">
    <source>
        <dbReference type="ARBA" id="ARBA00010833"/>
    </source>
</evidence>
<dbReference type="GO" id="GO:0005789">
    <property type="term" value="C:endoplasmic reticulum membrane"/>
    <property type="evidence" value="ECO:0007669"/>
    <property type="project" value="UniProtKB-SubCell"/>
</dbReference>
<comment type="function">
    <text evidence="12">Cleaves the distal alpha 1,2-linked glucose residue from the Glc(3)Man(9)GlcNAc(2) oligosaccharide precursor.</text>
</comment>
<dbReference type="EC" id="3.2.1.106" evidence="11 12"/>
<evidence type="ECO:0000256" key="4">
    <source>
        <dbReference type="ARBA" id="ARBA00022801"/>
    </source>
</evidence>
<dbReference type="STRING" id="559304.G8Y8B9"/>
<keyword evidence="8" id="KW-0472">Membrane</keyword>
<dbReference type="Pfam" id="PF16923">
    <property type="entry name" value="Glyco_hydro_63N"/>
    <property type="match status" value="1"/>
</dbReference>
<organism evidence="17 19">
    <name type="scientific">Pichia sorbitophila (strain ATCC MYA-4447 / BCRC 22081 / CBS 7064 / NBRC 10061 / NRRL Y-12695)</name>
    <name type="common">Hybrid yeast</name>
    <dbReference type="NCBI Taxonomy" id="559304"/>
    <lineage>
        <taxon>Eukaryota</taxon>
        <taxon>Fungi</taxon>
        <taxon>Dikarya</taxon>
        <taxon>Ascomycota</taxon>
        <taxon>Saccharomycotina</taxon>
        <taxon>Pichiomycetes</taxon>
        <taxon>Debaryomycetaceae</taxon>
        <taxon>Millerozyma</taxon>
    </lineage>
</organism>
<dbReference type="EMBL" id="FO082048">
    <property type="protein sequence ID" value="CCE84256.1"/>
    <property type="molecule type" value="Genomic_DNA"/>
</dbReference>
<dbReference type="AlphaFoldDB" id="G8Y8B9"/>
<keyword evidence="4 12" id="KW-0378">Hydrolase</keyword>
<dbReference type="FunCoup" id="G8Y8B9">
    <property type="interactions" value="988"/>
</dbReference>
<feature type="domain" description="Glycosyl hydrolase family 63 C-terminal" evidence="15">
    <location>
        <begin position="328"/>
        <end position="825"/>
    </location>
</feature>
<dbReference type="SUPFAM" id="SSF48208">
    <property type="entry name" value="Six-hairpin glycosidases"/>
    <property type="match status" value="1"/>
</dbReference>
<evidence type="ECO:0000256" key="5">
    <source>
        <dbReference type="ARBA" id="ARBA00022824"/>
    </source>
</evidence>
<dbReference type="PANTHER" id="PTHR10412:SF11">
    <property type="entry name" value="MANNOSYL-OLIGOSACCHARIDE GLUCOSIDASE"/>
    <property type="match status" value="1"/>
</dbReference>
<accession>G8Y8B9</accession>
<protein>
    <recommendedName>
        <fullName evidence="11 12">Mannosyl-oligosaccharide glucosidase</fullName>
        <ecNumber evidence="11 12">3.2.1.106</ecNumber>
    </recommendedName>
    <alternativeName>
        <fullName evidence="13">Glucosidase I</fullName>
    </alternativeName>
</protein>
<name>G8Y8B9_PICSO</name>
<dbReference type="GO" id="GO:0009311">
    <property type="term" value="P:oligosaccharide metabolic process"/>
    <property type="evidence" value="ECO:0007669"/>
    <property type="project" value="UniProtKB-UniRule"/>
</dbReference>
<evidence type="ECO:0000256" key="6">
    <source>
        <dbReference type="ARBA" id="ARBA00022968"/>
    </source>
</evidence>
<evidence type="ECO:0000256" key="3">
    <source>
        <dbReference type="ARBA" id="ARBA00022692"/>
    </source>
</evidence>
<dbReference type="InterPro" id="IPR012341">
    <property type="entry name" value="6hp_glycosidase-like_sf"/>
</dbReference>
<evidence type="ECO:0000313" key="17">
    <source>
        <dbReference type="EMBL" id="CCE83225.1"/>
    </source>
</evidence>
<dbReference type="Gene3D" id="1.50.10.10">
    <property type="match status" value="1"/>
</dbReference>
<evidence type="ECO:0000256" key="12">
    <source>
        <dbReference type="RuleBase" id="RU368089"/>
    </source>
</evidence>
<dbReference type="InterPro" id="IPR031631">
    <property type="entry name" value="Glyco_hydro_63N"/>
</dbReference>
<comment type="catalytic activity">
    <reaction evidence="12">
        <text>N(4)-(alpha-D-Glc-(1-&gt;2)-alpha-D-Glc-(1-&gt;3)-alpha-D-Glc-(1-&gt;3)-alpha-D-Man-(1-&gt;2)-alpha-D-Man-(1-&gt;2)-alpha-D-Man-(1-&gt;3)-[alpha-D-Man-(1-&gt;2)-alpha-D-Man-(1-&gt;3)-[alpha-D-Man-(1-&gt;2)-alpha-D-Man-(1-&gt;6)]-alpha-D-Man-(1-&gt;6)]-beta-D-Man-(1-&gt;4)-beta-D-GlcNAc-(1-&gt;4)-beta-D-GlcNAc)-L-asparaginyl-[protein] + H2O = N(4)-(alpha-D-Glc-(1-&gt;3)-alpha-D-Glc-(1-&gt;3)-alpha-D-Man-(1-&gt;2)-alpha-D-Man-(1-&gt;2)-alpha-D-Man-(1-&gt;3)-[alpha-D-Man-(1-&gt;2)-alpha-D-Man-(1-&gt;3)-[alpha-D-Man-(1-&gt;2)-alpha-D-Man-(1-&gt;6)]-alpha-D-Man-(1-&gt;6)]-beta-D-Man-(1-&gt;4)-beta-D-GlcNAc-(1-&gt;4)-beta-D-GlcNAc)-L-asparaginyl-[protein] + beta-D-glucose</text>
        <dbReference type="Rhea" id="RHEA:55988"/>
        <dbReference type="Rhea" id="RHEA-COMP:12806"/>
        <dbReference type="Rhea" id="RHEA-COMP:14355"/>
        <dbReference type="ChEBI" id="CHEBI:15377"/>
        <dbReference type="ChEBI" id="CHEBI:15903"/>
        <dbReference type="ChEBI" id="CHEBI:59082"/>
        <dbReference type="ChEBI" id="CHEBI:132537"/>
        <dbReference type="EC" id="3.2.1.106"/>
    </reaction>
</comment>
<evidence type="ECO:0000313" key="18">
    <source>
        <dbReference type="EMBL" id="CCE84256.1"/>
    </source>
</evidence>
<keyword evidence="9 13" id="KW-0325">Glycoprotein</keyword>
<sequence length="830" mass="95485">MYTKALSFFTCLFLYCLNLAYASQFDIYSPGDSESFNKSLADDYQRLSDDSLLWAPYRSGLYFGIRPRLPKSLLSGLLWFNVDDYSGIGKVRHLYEQGDNMKRANWVSYDPRIGGREIIEDTDMHITIVIDFVKSSDGKSWGVKIKSTPHKGHENVKTSFVWYSGLEGEISAEDSPEEEVTRDSVLQLENKKNVDGYTDTIKLTGFSNDLDLFEIAIDEGPKTNRHPEAKINDPELDPSKTHHYSLRVPDDNVWKARDIFMTLLVESVQRLTEDGSDLKDYPSSQALILRDMQGFNGNLHFVQKIFEGKSEFSVLFKSSQTPRNEQITFENIDSKIQKALKAFDTKFEEKFKLEKPFNTKKYNEFGKEIMSGLLGGLSYFYGDHLVDRETKFDEETFESYSLAGSSEGPHELFTFVPSRPFFPRGFYWDEGFHLLPVLKYDSDLALEVVKSWFNLIDDDGWIAREQILGPESRSRVPSDFQVQSPEVVNPPTLMLILVDLLENIQDSSLGSKDSSYKVDDYGKQFGQEDLGETIVNNPQVLYSYAKSIYPKLKAHFEMFRRTQRGYVEEFDRGKNLEAYRWRGRTVTHCFASGLDDYPRALPADIAELNVDLLSWIGVMAKSMKSLARLLKYNEDFKEFSTIETNVIDNIETLHWSSKEGTYCDLSVDDSDRNVHVCHKGYVSLFPFLTQLIPPSAIEHLEKIINLISDPEELWSDYGIRSLSKQDTFYKAGENYWRSPIWVQMNSLILSSLIHYSDASAPYMSKSLRAKLSQVYYDLRINLVENVFKQWQLTGYVWEQYDDETGQGKGAKNFLGWTSTVLLIMGFPEKL</sequence>
<proteinExistence type="inferred from homology"/>
<keyword evidence="6" id="KW-0735">Signal-anchor</keyword>
<reference evidence="17" key="1">
    <citation type="submission" date="2011-10" db="EMBL/GenBank/DDBJ databases">
        <authorList>
            <person name="Genoscope - CEA"/>
        </authorList>
    </citation>
    <scope>NUCLEOTIDE SEQUENCE</scope>
</reference>
<dbReference type="InParanoid" id="G8Y8B9"/>
<dbReference type="Pfam" id="PF03200">
    <property type="entry name" value="Glyco_hydro_63"/>
    <property type="match status" value="1"/>
</dbReference>
<dbReference type="EMBL" id="FO082049">
    <property type="protein sequence ID" value="CCE83225.1"/>
    <property type="molecule type" value="Genomic_DNA"/>
</dbReference>
<dbReference type="PANTHER" id="PTHR10412">
    <property type="entry name" value="MANNOSYL-OLIGOSACCHARIDE GLUCOSIDASE"/>
    <property type="match status" value="1"/>
</dbReference>
<feature type="chain" id="PRO_5007664948" description="Mannosyl-oligosaccharide glucosidase" evidence="14">
    <location>
        <begin position="23"/>
        <end position="830"/>
    </location>
</feature>
<dbReference type="InterPro" id="IPR008928">
    <property type="entry name" value="6-hairpin_glycosidase_sf"/>
</dbReference>
<keyword evidence="19" id="KW-1185">Reference proteome</keyword>
<evidence type="ECO:0000256" key="9">
    <source>
        <dbReference type="ARBA" id="ARBA00023180"/>
    </source>
</evidence>
<dbReference type="GO" id="GO:0006487">
    <property type="term" value="P:protein N-linked glycosylation"/>
    <property type="evidence" value="ECO:0007669"/>
    <property type="project" value="UniProtKB-UniRule"/>
</dbReference>
<evidence type="ECO:0000256" key="1">
    <source>
        <dbReference type="ARBA" id="ARBA00004648"/>
    </source>
</evidence>
<evidence type="ECO:0000256" key="11">
    <source>
        <dbReference type="ARBA" id="ARBA00038888"/>
    </source>
</evidence>
<evidence type="ECO:0000259" key="15">
    <source>
        <dbReference type="Pfam" id="PF03200"/>
    </source>
</evidence>
<keyword evidence="14" id="KW-0732">Signal</keyword>
<evidence type="ECO:0000259" key="16">
    <source>
        <dbReference type="Pfam" id="PF16923"/>
    </source>
</evidence>
<dbReference type="Proteomes" id="UP000005222">
    <property type="component" value="Chromosome L"/>
</dbReference>
<dbReference type="eggNOG" id="KOG2161">
    <property type="taxonomic scope" value="Eukaryota"/>
</dbReference>
<keyword evidence="7" id="KW-1133">Transmembrane helix</keyword>
<evidence type="ECO:0000256" key="7">
    <source>
        <dbReference type="ARBA" id="ARBA00022989"/>
    </source>
</evidence>
<keyword evidence="3" id="KW-0812">Transmembrane</keyword>
<keyword evidence="10 12" id="KW-0326">Glycosidase</keyword>
<feature type="domain" description="Glycosyl hydrolase family 63 N-terminal" evidence="16">
    <location>
        <begin position="51"/>
        <end position="284"/>
    </location>
</feature>
<feature type="signal peptide" evidence="14">
    <location>
        <begin position="1"/>
        <end position="22"/>
    </location>
</feature>